<organism evidence="1 2">
    <name type="scientific">Podospora aff. communis PSN243</name>
    <dbReference type="NCBI Taxonomy" id="3040156"/>
    <lineage>
        <taxon>Eukaryota</taxon>
        <taxon>Fungi</taxon>
        <taxon>Dikarya</taxon>
        <taxon>Ascomycota</taxon>
        <taxon>Pezizomycotina</taxon>
        <taxon>Sordariomycetes</taxon>
        <taxon>Sordariomycetidae</taxon>
        <taxon>Sordariales</taxon>
        <taxon>Podosporaceae</taxon>
        <taxon>Podospora</taxon>
    </lineage>
</organism>
<dbReference type="EMBL" id="MU865947">
    <property type="protein sequence ID" value="KAK4447816.1"/>
    <property type="molecule type" value="Genomic_DNA"/>
</dbReference>
<evidence type="ECO:0000313" key="1">
    <source>
        <dbReference type="EMBL" id="KAK4447816.1"/>
    </source>
</evidence>
<comment type="caution">
    <text evidence="1">The sequence shown here is derived from an EMBL/GenBank/DDBJ whole genome shotgun (WGS) entry which is preliminary data.</text>
</comment>
<gene>
    <name evidence="1" type="ORF">QBC34DRAFT_466827</name>
</gene>
<proteinExistence type="predicted"/>
<reference evidence="1" key="2">
    <citation type="submission" date="2023-05" db="EMBL/GenBank/DDBJ databases">
        <authorList>
            <consortium name="Lawrence Berkeley National Laboratory"/>
            <person name="Steindorff A."/>
            <person name="Hensen N."/>
            <person name="Bonometti L."/>
            <person name="Westerberg I."/>
            <person name="Brannstrom I.O."/>
            <person name="Guillou S."/>
            <person name="Cros-Aarteil S."/>
            <person name="Calhoun S."/>
            <person name="Haridas S."/>
            <person name="Kuo A."/>
            <person name="Mondo S."/>
            <person name="Pangilinan J."/>
            <person name="Riley R."/>
            <person name="Labutti K."/>
            <person name="Andreopoulos B."/>
            <person name="Lipzen A."/>
            <person name="Chen C."/>
            <person name="Yanf M."/>
            <person name="Daum C."/>
            <person name="Ng V."/>
            <person name="Clum A."/>
            <person name="Ohm R."/>
            <person name="Martin F."/>
            <person name="Silar P."/>
            <person name="Natvig D."/>
            <person name="Lalanne C."/>
            <person name="Gautier V."/>
            <person name="Ament-Velasquez S.L."/>
            <person name="Kruys A."/>
            <person name="Hutchinson M.I."/>
            <person name="Powell A.J."/>
            <person name="Barry K."/>
            <person name="Miller A.N."/>
            <person name="Grigoriev I.V."/>
            <person name="Debuchy R."/>
            <person name="Gladieux P."/>
            <person name="Thoren M.H."/>
            <person name="Johannesson H."/>
        </authorList>
    </citation>
    <scope>NUCLEOTIDE SEQUENCE</scope>
    <source>
        <strain evidence="1">PSN243</strain>
    </source>
</reference>
<dbReference type="AlphaFoldDB" id="A0AAV9GME1"/>
<dbReference type="Proteomes" id="UP001321760">
    <property type="component" value="Unassembled WGS sequence"/>
</dbReference>
<evidence type="ECO:0000313" key="2">
    <source>
        <dbReference type="Proteomes" id="UP001321760"/>
    </source>
</evidence>
<name>A0AAV9GME1_9PEZI</name>
<reference evidence="1" key="1">
    <citation type="journal article" date="2023" name="Mol. Phylogenet. Evol.">
        <title>Genome-scale phylogeny and comparative genomics of the fungal order Sordariales.</title>
        <authorList>
            <person name="Hensen N."/>
            <person name="Bonometti L."/>
            <person name="Westerberg I."/>
            <person name="Brannstrom I.O."/>
            <person name="Guillou S."/>
            <person name="Cros-Aarteil S."/>
            <person name="Calhoun S."/>
            <person name="Haridas S."/>
            <person name="Kuo A."/>
            <person name="Mondo S."/>
            <person name="Pangilinan J."/>
            <person name="Riley R."/>
            <person name="LaButti K."/>
            <person name="Andreopoulos B."/>
            <person name="Lipzen A."/>
            <person name="Chen C."/>
            <person name="Yan M."/>
            <person name="Daum C."/>
            <person name="Ng V."/>
            <person name="Clum A."/>
            <person name="Steindorff A."/>
            <person name="Ohm R.A."/>
            <person name="Martin F."/>
            <person name="Silar P."/>
            <person name="Natvig D.O."/>
            <person name="Lalanne C."/>
            <person name="Gautier V."/>
            <person name="Ament-Velasquez S.L."/>
            <person name="Kruys A."/>
            <person name="Hutchinson M.I."/>
            <person name="Powell A.J."/>
            <person name="Barry K."/>
            <person name="Miller A.N."/>
            <person name="Grigoriev I.V."/>
            <person name="Debuchy R."/>
            <person name="Gladieux P."/>
            <person name="Hiltunen Thoren M."/>
            <person name="Johannesson H."/>
        </authorList>
    </citation>
    <scope>NUCLEOTIDE SEQUENCE</scope>
    <source>
        <strain evidence="1">PSN243</strain>
    </source>
</reference>
<accession>A0AAV9GME1</accession>
<keyword evidence="2" id="KW-1185">Reference proteome</keyword>
<protein>
    <submittedName>
        <fullName evidence="1">Uncharacterized protein</fullName>
    </submittedName>
</protein>
<sequence length="260" mass="29043">MAGLPRDRKQGQRAESADPLKSVIGCVVQEACRANCQPERNPPAVQWFRLLPPVGFWWPVHVEQVGASGRERYRPPLDARGCQAIMRAIKLALKLGSDEEQRAFLLGDVDGEGEWEGRPWPWGVTREVLERALVVLVVTATEVLEEGEGWEMYEDGEGFVRELKGWNDGISWFSRKEVGGEVLVGLLRLIMVARQGWVETPMGNGGGPEGRETLANAVDGLLNVVEGRVGGDREVMEMHWRNEEGWRFVNGEKLKGGWVC</sequence>